<dbReference type="RefSeq" id="WP_380740115.1">
    <property type="nucleotide sequence ID" value="NZ_JBHTJP010000035.1"/>
</dbReference>
<dbReference type="InterPro" id="IPR014721">
    <property type="entry name" value="Ribsml_uS5_D2-typ_fold_subgr"/>
</dbReference>
<reference evidence="2" key="1">
    <citation type="journal article" date="2019" name="Int. J. Syst. Evol. Microbiol.">
        <title>The Global Catalogue of Microorganisms (GCM) 10K type strain sequencing project: providing services to taxonomists for standard genome sequencing and annotation.</title>
        <authorList>
            <consortium name="The Broad Institute Genomics Platform"/>
            <consortium name="The Broad Institute Genome Sequencing Center for Infectious Disease"/>
            <person name="Wu L."/>
            <person name="Ma J."/>
        </authorList>
    </citation>
    <scope>NUCLEOTIDE SEQUENCE [LARGE SCALE GENOMIC DNA]</scope>
    <source>
        <strain evidence="2">CCUG 60898</strain>
    </source>
</reference>
<comment type="caution">
    <text evidence="1">The sequence shown here is derived from an EMBL/GenBank/DDBJ whole genome shotgun (WGS) entry which is preliminary data.</text>
</comment>
<gene>
    <name evidence="1" type="ORF">ACFQ1G_12695</name>
</gene>
<dbReference type="GO" id="GO:0016301">
    <property type="term" value="F:kinase activity"/>
    <property type="evidence" value="ECO:0007669"/>
    <property type="project" value="UniProtKB-KW"/>
</dbReference>
<dbReference type="InterPro" id="IPR047765">
    <property type="entry name" value="GHMP_GYDIA-like"/>
</dbReference>
<protein>
    <submittedName>
        <fullName evidence="1">GYDIA family GHMP kinase</fullName>
    </submittedName>
</protein>
<dbReference type="InterPro" id="IPR020568">
    <property type="entry name" value="Ribosomal_Su5_D2-typ_SF"/>
</dbReference>
<keyword evidence="1" id="KW-0418">Kinase</keyword>
<dbReference type="NCBIfam" id="NF040656">
    <property type="entry name" value="GHMP_GYDIA"/>
    <property type="match status" value="1"/>
</dbReference>
<organism evidence="1 2">
    <name type="scientific">Salinimicrobium gaetbulicola</name>
    <dbReference type="NCBI Taxonomy" id="999702"/>
    <lineage>
        <taxon>Bacteria</taxon>
        <taxon>Pseudomonadati</taxon>
        <taxon>Bacteroidota</taxon>
        <taxon>Flavobacteriia</taxon>
        <taxon>Flavobacteriales</taxon>
        <taxon>Flavobacteriaceae</taxon>
        <taxon>Salinimicrobium</taxon>
    </lineage>
</organism>
<dbReference type="EMBL" id="JBHTJP010000035">
    <property type="protein sequence ID" value="MFD0977653.1"/>
    <property type="molecule type" value="Genomic_DNA"/>
</dbReference>
<accession>A0ABW3IIU6</accession>
<name>A0ABW3IIU6_9FLAO</name>
<evidence type="ECO:0000313" key="2">
    <source>
        <dbReference type="Proteomes" id="UP001597100"/>
    </source>
</evidence>
<evidence type="ECO:0000313" key="1">
    <source>
        <dbReference type="EMBL" id="MFD0977653.1"/>
    </source>
</evidence>
<dbReference type="SUPFAM" id="SSF54211">
    <property type="entry name" value="Ribosomal protein S5 domain 2-like"/>
    <property type="match status" value="1"/>
</dbReference>
<keyword evidence="1" id="KW-0808">Transferase</keyword>
<dbReference type="Proteomes" id="UP001597100">
    <property type="component" value="Unassembled WGS sequence"/>
</dbReference>
<proteinExistence type="predicted"/>
<dbReference type="Gene3D" id="3.30.230.10">
    <property type="match status" value="1"/>
</dbReference>
<keyword evidence="2" id="KW-1185">Reference proteome</keyword>
<sequence>MQTFHSHGKLLITGEYVVLDGATALALPTKYGQTLKVELADKPGISWTSIDHEGKTWFEKTFSKAELTSSEAIDQEVGKIEKRLLSVLRIAIIANPDMLSKEEGYKVTTETDFPLDWGLGTSSTLIANVAKWFNIDAYKLLEKTFGGSGYDVAVAMQDHPITYELSGEHRSVLATSFNPTFKDKIFFVYLNQKQNSRESIAHYKKQDKQTLLKAVEKISSITHQVITCTDISEFNLLLEIHENVISQLINLPKIKTQLFQDYQGTVKSLGGWGGDFVMATGGEKEKEYFRSKGYDTIIPYSEMIL</sequence>